<protein>
    <submittedName>
        <fullName evidence="2">Uncharacterized protein</fullName>
    </submittedName>
</protein>
<evidence type="ECO:0000313" key="2">
    <source>
        <dbReference type="EMBL" id="PLW21846.1"/>
    </source>
</evidence>
<gene>
    <name evidence="2" type="ORF">PCANC_03319</name>
</gene>
<proteinExistence type="predicted"/>
<keyword evidence="3" id="KW-1185">Reference proteome</keyword>
<feature type="region of interest" description="Disordered" evidence="1">
    <location>
        <begin position="1"/>
        <end position="56"/>
    </location>
</feature>
<evidence type="ECO:0000313" key="3">
    <source>
        <dbReference type="Proteomes" id="UP000235388"/>
    </source>
</evidence>
<name>A0A2N5T8N3_9BASI</name>
<sequence>MYFGHAPPPLPSIPPRGGGARLLGVSAPSAAAEAQAALGRKPRGLHPLGPRTHSRRDLACSHFELGQQLEQRQPDHRHQAGPSTSSRTIDIKPDHRHQAGPSTSSRTIDIKPIRTRFNVGRRRAASLRNADAHTRLTELYKQPMNPLIRPSVSRARQRLDEDWFGWRDETTRSCRSSHAG</sequence>
<dbReference type="EMBL" id="PGCJ01000779">
    <property type="protein sequence ID" value="PLW21846.1"/>
    <property type="molecule type" value="Genomic_DNA"/>
</dbReference>
<dbReference type="Proteomes" id="UP000235388">
    <property type="component" value="Unassembled WGS sequence"/>
</dbReference>
<feature type="region of interest" description="Disordered" evidence="1">
    <location>
        <begin position="70"/>
        <end position="107"/>
    </location>
</feature>
<evidence type="ECO:0000256" key="1">
    <source>
        <dbReference type="SAM" id="MobiDB-lite"/>
    </source>
</evidence>
<organism evidence="2 3">
    <name type="scientific">Puccinia coronata f. sp. avenae</name>
    <dbReference type="NCBI Taxonomy" id="200324"/>
    <lineage>
        <taxon>Eukaryota</taxon>
        <taxon>Fungi</taxon>
        <taxon>Dikarya</taxon>
        <taxon>Basidiomycota</taxon>
        <taxon>Pucciniomycotina</taxon>
        <taxon>Pucciniomycetes</taxon>
        <taxon>Pucciniales</taxon>
        <taxon>Pucciniaceae</taxon>
        <taxon>Puccinia</taxon>
    </lineage>
</organism>
<accession>A0A2N5T8N3</accession>
<feature type="compositionally biased region" description="Low complexity" evidence="1">
    <location>
        <begin position="27"/>
        <end position="37"/>
    </location>
</feature>
<feature type="compositionally biased region" description="Pro residues" evidence="1">
    <location>
        <begin position="1"/>
        <end position="14"/>
    </location>
</feature>
<dbReference type="AlphaFoldDB" id="A0A2N5T8N3"/>
<reference evidence="2 3" key="1">
    <citation type="submission" date="2017-11" db="EMBL/GenBank/DDBJ databases">
        <title>De novo assembly and phasing of dikaryotic genomes from two isolates of Puccinia coronata f. sp. avenae, the causal agent of oat crown rust.</title>
        <authorList>
            <person name="Miller M.E."/>
            <person name="Zhang Y."/>
            <person name="Omidvar V."/>
            <person name="Sperschneider J."/>
            <person name="Schwessinger B."/>
            <person name="Raley C."/>
            <person name="Palmer J.M."/>
            <person name="Garnica D."/>
            <person name="Upadhyaya N."/>
            <person name="Rathjen J."/>
            <person name="Taylor J.M."/>
            <person name="Park R.F."/>
            <person name="Dodds P.N."/>
            <person name="Hirsch C.D."/>
            <person name="Kianian S.F."/>
            <person name="Figueroa M."/>
        </authorList>
    </citation>
    <scope>NUCLEOTIDE SEQUENCE [LARGE SCALE GENOMIC DNA]</scope>
    <source>
        <strain evidence="2">12NC29</strain>
    </source>
</reference>
<comment type="caution">
    <text evidence="2">The sequence shown here is derived from an EMBL/GenBank/DDBJ whole genome shotgun (WGS) entry which is preliminary data.</text>
</comment>